<evidence type="ECO:0000313" key="9">
    <source>
        <dbReference type="EMBL" id="PIQ69778.1"/>
    </source>
</evidence>
<dbReference type="InterPro" id="IPR036005">
    <property type="entry name" value="Creatinase/aminopeptidase-like"/>
</dbReference>
<feature type="binding site" evidence="6">
    <location>
        <position position="79"/>
    </location>
    <ligand>
        <name>substrate</name>
    </ligand>
</feature>
<evidence type="ECO:0000256" key="1">
    <source>
        <dbReference type="ARBA" id="ARBA00002521"/>
    </source>
</evidence>
<dbReference type="AlphaFoldDB" id="A0A2H0KET8"/>
<evidence type="ECO:0000313" key="10">
    <source>
        <dbReference type="Proteomes" id="UP000231371"/>
    </source>
</evidence>
<evidence type="ECO:0000256" key="5">
    <source>
        <dbReference type="ARBA" id="ARBA00022801"/>
    </source>
</evidence>
<dbReference type="EMBL" id="PCVI01000063">
    <property type="protein sequence ID" value="PIQ69778.1"/>
    <property type="molecule type" value="Genomic_DNA"/>
</dbReference>
<comment type="catalytic activity">
    <reaction evidence="6 7">
        <text>Release of N-terminal amino acids, preferentially methionine, from peptides and arylamides.</text>
        <dbReference type="EC" id="3.4.11.18"/>
    </reaction>
</comment>
<dbReference type="PANTHER" id="PTHR43330:SF27">
    <property type="entry name" value="METHIONINE AMINOPEPTIDASE"/>
    <property type="match status" value="1"/>
</dbReference>
<feature type="binding site" evidence="6">
    <location>
        <position position="180"/>
    </location>
    <ligand>
        <name>substrate</name>
    </ligand>
</feature>
<dbReference type="GO" id="GO:0070006">
    <property type="term" value="F:metalloaminopeptidase activity"/>
    <property type="evidence" value="ECO:0007669"/>
    <property type="project" value="UniProtKB-UniRule"/>
</dbReference>
<dbReference type="GO" id="GO:0005829">
    <property type="term" value="C:cytosol"/>
    <property type="evidence" value="ECO:0007669"/>
    <property type="project" value="TreeGrafter"/>
</dbReference>
<name>A0A2H0KET8_9BACT</name>
<reference evidence="9 10" key="1">
    <citation type="submission" date="2017-09" db="EMBL/GenBank/DDBJ databases">
        <title>Depth-based differentiation of microbial function through sediment-hosted aquifers and enrichment of novel symbionts in the deep terrestrial subsurface.</title>
        <authorList>
            <person name="Probst A.J."/>
            <person name="Ladd B."/>
            <person name="Jarett J.K."/>
            <person name="Geller-Mcgrath D.E."/>
            <person name="Sieber C.M."/>
            <person name="Emerson J.B."/>
            <person name="Anantharaman K."/>
            <person name="Thomas B.C."/>
            <person name="Malmstrom R."/>
            <person name="Stieglmeier M."/>
            <person name="Klingl A."/>
            <person name="Woyke T."/>
            <person name="Ryan C.M."/>
            <person name="Banfield J.F."/>
        </authorList>
    </citation>
    <scope>NUCLEOTIDE SEQUENCE [LARGE SCALE GENOMIC DNA]</scope>
    <source>
        <strain evidence="9">CG11_big_fil_rev_8_21_14_0_20_40_12</strain>
    </source>
</reference>
<keyword evidence="4 6" id="KW-0479">Metal-binding</keyword>
<dbReference type="PANTHER" id="PTHR43330">
    <property type="entry name" value="METHIONINE AMINOPEPTIDASE"/>
    <property type="match status" value="1"/>
</dbReference>
<dbReference type="EC" id="3.4.11.18" evidence="6 7"/>
<sequence>MAKINLKTPQEIAIAAESGEILGRIMGEVFKKIKPRLNTLEINDWIEEKIIRNKAKPSFKLVPGYHWAACVGVNNEVVHSIPRKDKIIKEGDLLKIDAGVYWRGFHSDASWTTIVGNQKLDIRNLKFLEAGKEALKKAIEAAKPGNRVGHISQAIQQTIQKAGYSPVEVLTGHGIGRKLHEEPFIPGVLKGDIGKTELIRPGMLLAIEVIYNQGKPEVVMEDDGWTISTKDGKMSGLFEETVAVGENGPLTLTRVGDFLC</sequence>
<evidence type="ECO:0000256" key="6">
    <source>
        <dbReference type="HAMAP-Rule" id="MF_01974"/>
    </source>
</evidence>
<dbReference type="Gene3D" id="3.90.230.10">
    <property type="entry name" value="Creatinase/methionine aminopeptidase superfamily"/>
    <property type="match status" value="1"/>
</dbReference>
<feature type="binding site" evidence="6">
    <location>
        <position position="239"/>
    </location>
    <ligand>
        <name>a divalent metal cation</name>
        <dbReference type="ChEBI" id="CHEBI:60240"/>
        <label>2</label>
        <note>catalytic</note>
    </ligand>
</feature>
<dbReference type="SUPFAM" id="SSF55920">
    <property type="entry name" value="Creatinase/aminopeptidase"/>
    <property type="match status" value="1"/>
</dbReference>
<feature type="binding site" evidence="6">
    <location>
        <position position="239"/>
    </location>
    <ligand>
        <name>a divalent metal cation</name>
        <dbReference type="ChEBI" id="CHEBI:60240"/>
        <label>1</label>
    </ligand>
</feature>
<keyword evidence="3 6" id="KW-0645">Protease</keyword>
<keyword evidence="5 6" id="KW-0378">Hydrolase</keyword>
<evidence type="ECO:0000256" key="2">
    <source>
        <dbReference type="ARBA" id="ARBA00022438"/>
    </source>
</evidence>
<evidence type="ECO:0000259" key="8">
    <source>
        <dbReference type="Pfam" id="PF00557"/>
    </source>
</evidence>
<dbReference type="Pfam" id="PF00557">
    <property type="entry name" value="Peptidase_M24"/>
    <property type="match status" value="1"/>
</dbReference>
<comment type="similarity">
    <text evidence="6">Belongs to the peptidase M24A family. Methionine aminopeptidase type 1 subfamily.</text>
</comment>
<comment type="function">
    <text evidence="1 6">Removes the N-terminal methionine from nascent proteins. The N-terminal methionine is often cleaved when the second residue in the primary sequence is small and uncharged (Met-Ala-, Cys, Gly, Pro, Ser, Thr, or Val). Requires deformylation of the N(alpha)-formylated initiator methionine before it can be hydrolyzed.</text>
</comment>
<accession>A0A2H0KET8</accession>
<feature type="binding site" evidence="6">
    <location>
        <position position="108"/>
    </location>
    <ligand>
        <name>a divalent metal cation</name>
        <dbReference type="ChEBI" id="CHEBI:60240"/>
        <label>2</label>
        <note>catalytic</note>
    </ligand>
</feature>
<comment type="caution">
    <text evidence="9">The sequence shown here is derived from an EMBL/GenBank/DDBJ whole genome shotgun (WGS) entry which is preliminary data.</text>
</comment>
<dbReference type="InterPro" id="IPR002467">
    <property type="entry name" value="Pept_M24A_MAP1"/>
</dbReference>
<protein>
    <recommendedName>
        <fullName evidence="6 7">Methionine aminopeptidase</fullName>
        <shortName evidence="6">MAP</shortName>
        <shortName evidence="6">MetAP</shortName>
        <ecNumber evidence="6 7">3.4.11.18</ecNumber>
    </recommendedName>
    <alternativeName>
        <fullName evidence="6">Peptidase M</fullName>
    </alternativeName>
</protein>
<evidence type="ECO:0000256" key="4">
    <source>
        <dbReference type="ARBA" id="ARBA00022723"/>
    </source>
</evidence>
<keyword evidence="2 6" id="KW-0031">Aminopeptidase</keyword>
<proteinExistence type="inferred from homology"/>
<feature type="binding site" evidence="6">
    <location>
        <position position="108"/>
    </location>
    <ligand>
        <name>a divalent metal cation</name>
        <dbReference type="ChEBI" id="CHEBI:60240"/>
        <label>1</label>
    </ligand>
</feature>
<dbReference type="PRINTS" id="PR00599">
    <property type="entry name" value="MAPEPTIDASE"/>
</dbReference>
<dbReference type="GO" id="GO:0004239">
    <property type="term" value="F:initiator methionyl aminopeptidase activity"/>
    <property type="evidence" value="ECO:0007669"/>
    <property type="project" value="UniProtKB-UniRule"/>
</dbReference>
<evidence type="ECO:0000256" key="7">
    <source>
        <dbReference type="RuleBase" id="RU003653"/>
    </source>
</evidence>
<comment type="cofactor">
    <cofactor evidence="6">
        <name>Co(2+)</name>
        <dbReference type="ChEBI" id="CHEBI:48828"/>
    </cofactor>
    <cofactor evidence="6">
        <name>Zn(2+)</name>
        <dbReference type="ChEBI" id="CHEBI:29105"/>
    </cofactor>
    <cofactor evidence="6">
        <name>Mn(2+)</name>
        <dbReference type="ChEBI" id="CHEBI:29035"/>
    </cofactor>
    <cofactor evidence="6">
        <name>Fe(2+)</name>
        <dbReference type="ChEBI" id="CHEBI:29033"/>
    </cofactor>
    <text evidence="6">Binds 2 divalent metal cations per subunit. Has a high-affinity and a low affinity metal-binding site. The true nature of the physiological cofactor is under debate. The enzyme is active with cobalt, zinc, manganese or divalent iron ions. Most likely, methionine aminopeptidases function as mononuclear Fe(2+)-metalloproteases under physiological conditions, and the catalytically relevant metal-binding site has been assigned to the histidine-containing high-affinity site.</text>
</comment>
<feature type="domain" description="Peptidase M24" evidence="8">
    <location>
        <begin position="17"/>
        <end position="223"/>
    </location>
</feature>
<dbReference type="InterPro" id="IPR000994">
    <property type="entry name" value="Pept_M24"/>
</dbReference>
<dbReference type="NCBIfam" id="TIGR00500">
    <property type="entry name" value="met_pdase_I"/>
    <property type="match status" value="1"/>
</dbReference>
<gene>
    <name evidence="6 9" type="primary">map</name>
    <name evidence="9" type="ORF">COV89_04030</name>
</gene>
<dbReference type="GO" id="GO:0046872">
    <property type="term" value="F:metal ion binding"/>
    <property type="evidence" value="ECO:0007669"/>
    <property type="project" value="UniProtKB-UniRule"/>
</dbReference>
<feature type="binding site" evidence="6">
    <location>
        <position position="173"/>
    </location>
    <ligand>
        <name>a divalent metal cation</name>
        <dbReference type="ChEBI" id="CHEBI:60240"/>
        <label>2</label>
        <note>catalytic</note>
    </ligand>
</feature>
<feature type="binding site" evidence="6">
    <location>
        <position position="97"/>
    </location>
    <ligand>
        <name>a divalent metal cation</name>
        <dbReference type="ChEBI" id="CHEBI:60240"/>
        <label>1</label>
    </ligand>
</feature>
<dbReference type="Proteomes" id="UP000231371">
    <property type="component" value="Unassembled WGS sequence"/>
</dbReference>
<comment type="subunit">
    <text evidence="6">Monomer.</text>
</comment>
<evidence type="ECO:0000256" key="3">
    <source>
        <dbReference type="ARBA" id="ARBA00022670"/>
    </source>
</evidence>
<dbReference type="GO" id="GO:0006508">
    <property type="term" value="P:proteolysis"/>
    <property type="evidence" value="ECO:0007669"/>
    <property type="project" value="UniProtKB-KW"/>
</dbReference>
<dbReference type="InterPro" id="IPR001714">
    <property type="entry name" value="Pept_M24_MAP"/>
</dbReference>
<dbReference type="HAMAP" id="MF_01974">
    <property type="entry name" value="MetAP_1"/>
    <property type="match status" value="1"/>
</dbReference>
<organism evidence="9 10">
    <name type="scientific">Candidatus Shapirobacteria bacterium CG11_big_fil_rev_8_21_14_0_20_40_12</name>
    <dbReference type="NCBI Taxonomy" id="1974889"/>
    <lineage>
        <taxon>Bacteria</taxon>
        <taxon>Candidatus Shapironibacteriota</taxon>
    </lineage>
</organism>
<feature type="binding site" evidence="6">
    <location>
        <position position="208"/>
    </location>
    <ligand>
        <name>a divalent metal cation</name>
        <dbReference type="ChEBI" id="CHEBI:60240"/>
        <label>2</label>
        <note>catalytic</note>
    </ligand>
</feature>